<dbReference type="InterPro" id="IPR035906">
    <property type="entry name" value="MetI-like_sf"/>
</dbReference>
<dbReference type="EMBL" id="QXJM01000057">
    <property type="protein sequence ID" value="RIE00329.1"/>
    <property type="molecule type" value="Genomic_DNA"/>
</dbReference>
<proteinExistence type="predicted"/>
<organism evidence="8 9">
    <name type="scientific">Cohnella faecalis</name>
    <dbReference type="NCBI Taxonomy" id="2315694"/>
    <lineage>
        <taxon>Bacteria</taxon>
        <taxon>Bacillati</taxon>
        <taxon>Bacillota</taxon>
        <taxon>Bacilli</taxon>
        <taxon>Bacillales</taxon>
        <taxon>Paenibacillaceae</taxon>
        <taxon>Cohnella</taxon>
    </lineage>
</organism>
<evidence type="ECO:0000256" key="5">
    <source>
        <dbReference type="ARBA" id="ARBA00022989"/>
    </source>
</evidence>
<comment type="subcellular location">
    <subcellularLocation>
        <location evidence="1">Cell membrane</location>
        <topology evidence="1">Multi-pass membrane protein</topology>
    </subcellularLocation>
</comment>
<sequence length="134" mass="15729">MRNNGKIFEPQVVYNGVPIAGISGLRLYGIAPIGWSAVYSFYEWDGISPMKFTGFDNYIRMFTEDDVFWQVFKNNIVFTIVNVVFQVSVGLFIAVLLTKIKRAARFFRRSISRRWFFPRLRSFKSFRTSFPSIR</sequence>
<dbReference type="Proteomes" id="UP000266340">
    <property type="component" value="Unassembled WGS sequence"/>
</dbReference>
<dbReference type="InterPro" id="IPR050809">
    <property type="entry name" value="UgpAE/MalFG_permease"/>
</dbReference>
<evidence type="ECO:0000256" key="6">
    <source>
        <dbReference type="ARBA" id="ARBA00023136"/>
    </source>
</evidence>
<evidence type="ECO:0000256" key="2">
    <source>
        <dbReference type="ARBA" id="ARBA00022448"/>
    </source>
</evidence>
<protein>
    <submittedName>
        <fullName evidence="8">Sugar ABC transporter permease</fullName>
    </submittedName>
</protein>
<accession>A0A398CGX5</accession>
<name>A0A398CGX5_9BACL</name>
<keyword evidence="3" id="KW-1003">Cell membrane</keyword>
<keyword evidence="6 7" id="KW-0472">Membrane</keyword>
<evidence type="ECO:0000313" key="9">
    <source>
        <dbReference type="Proteomes" id="UP000266340"/>
    </source>
</evidence>
<feature type="transmembrane region" description="Helical" evidence="7">
    <location>
        <begin position="76"/>
        <end position="98"/>
    </location>
</feature>
<keyword evidence="9" id="KW-1185">Reference proteome</keyword>
<dbReference type="PANTHER" id="PTHR43227">
    <property type="entry name" value="BLL4140 PROTEIN"/>
    <property type="match status" value="1"/>
</dbReference>
<keyword evidence="4 7" id="KW-0812">Transmembrane</keyword>
<comment type="caution">
    <text evidence="8">The sequence shown here is derived from an EMBL/GenBank/DDBJ whole genome shotgun (WGS) entry which is preliminary data.</text>
</comment>
<dbReference type="GO" id="GO:0005886">
    <property type="term" value="C:plasma membrane"/>
    <property type="evidence" value="ECO:0007669"/>
    <property type="project" value="UniProtKB-SubCell"/>
</dbReference>
<dbReference type="Gene3D" id="1.10.3720.10">
    <property type="entry name" value="MetI-like"/>
    <property type="match status" value="1"/>
</dbReference>
<evidence type="ECO:0000256" key="4">
    <source>
        <dbReference type="ARBA" id="ARBA00022692"/>
    </source>
</evidence>
<dbReference type="AlphaFoldDB" id="A0A398CGX5"/>
<feature type="transmembrane region" description="Helical" evidence="7">
    <location>
        <begin position="12"/>
        <end position="35"/>
    </location>
</feature>
<dbReference type="SUPFAM" id="SSF161098">
    <property type="entry name" value="MetI-like"/>
    <property type="match status" value="1"/>
</dbReference>
<keyword evidence="2" id="KW-0813">Transport</keyword>
<dbReference type="PANTHER" id="PTHR43227:SF11">
    <property type="entry name" value="BLL4140 PROTEIN"/>
    <property type="match status" value="1"/>
</dbReference>
<gene>
    <name evidence="8" type="ORF">D3H35_29095</name>
</gene>
<evidence type="ECO:0000313" key="8">
    <source>
        <dbReference type="EMBL" id="RIE00329.1"/>
    </source>
</evidence>
<reference evidence="8 9" key="1">
    <citation type="submission" date="2018-09" db="EMBL/GenBank/DDBJ databases">
        <title>Cohnella cavernae sp. nov., isolated from a karst cave.</title>
        <authorList>
            <person name="Zhu H."/>
        </authorList>
    </citation>
    <scope>NUCLEOTIDE SEQUENCE [LARGE SCALE GENOMIC DNA]</scope>
    <source>
        <strain evidence="8 9">K2E09-144</strain>
    </source>
</reference>
<evidence type="ECO:0000256" key="7">
    <source>
        <dbReference type="SAM" id="Phobius"/>
    </source>
</evidence>
<evidence type="ECO:0000256" key="1">
    <source>
        <dbReference type="ARBA" id="ARBA00004651"/>
    </source>
</evidence>
<keyword evidence="5 7" id="KW-1133">Transmembrane helix</keyword>
<evidence type="ECO:0000256" key="3">
    <source>
        <dbReference type="ARBA" id="ARBA00022475"/>
    </source>
</evidence>